<comment type="caution">
    <text evidence="1">The sequence shown here is derived from an EMBL/GenBank/DDBJ whole genome shotgun (WGS) entry which is preliminary data.</text>
</comment>
<protein>
    <submittedName>
        <fullName evidence="1">Uncharacterized protein</fullName>
    </submittedName>
</protein>
<dbReference type="AlphaFoldDB" id="A0A9P8M0B3"/>
<sequence length="68" mass="7829">MNVKDIFEQQINKQVECLHDVYQQMVQITENYTINIIQALQLKAQNGEQLPSTDAISAILDKLQLNLQ</sequence>
<dbReference type="GeneID" id="94295058"/>
<evidence type="ECO:0000313" key="1">
    <source>
        <dbReference type="EMBL" id="KAH0577681.1"/>
    </source>
</evidence>
<dbReference type="EMBL" id="AUWU02000001">
    <property type="protein sequence ID" value="KAH0577681.1"/>
    <property type="molecule type" value="Genomic_DNA"/>
</dbReference>
<gene>
    <name evidence="1" type="ORF">SS50377_21035</name>
</gene>
<reference evidence="1 2" key="1">
    <citation type="journal article" date="2014" name="PLoS Genet.">
        <title>The Genome of Spironucleus salmonicida Highlights a Fish Pathogen Adapted to Fluctuating Environments.</title>
        <authorList>
            <person name="Xu F."/>
            <person name="Jerlstrom-Hultqvist J."/>
            <person name="Einarsson E."/>
            <person name="Astvaldsson A."/>
            <person name="Svard S.G."/>
            <person name="Andersson J.O."/>
        </authorList>
    </citation>
    <scope>NUCLEOTIDE SEQUENCE [LARGE SCALE GENOMIC DNA]</scope>
    <source>
        <strain evidence="1 2">ATCC 50377</strain>
    </source>
</reference>
<accession>A0A9P8M0B3</accession>
<evidence type="ECO:0000313" key="2">
    <source>
        <dbReference type="Proteomes" id="UP000018208"/>
    </source>
</evidence>
<dbReference type="KEGG" id="ssao:94295058"/>
<organism evidence="1 2">
    <name type="scientific">Spironucleus salmonicida</name>
    <dbReference type="NCBI Taxonomy" id="348837"/>
    <lineage>
        <taxon>Eukaryota</taxon>
        <taxon>Metamonada</taxon>
        <taxon>Diplomonadida</taxon>
        <taxon>Hexamitidae</taxon>
        <taxon>Hexamitinae</taxon>
        <taxon>Spironucleus</taxon>
    </lineage>
</organism>
<name>A0A9P8M0B3_9EUKA</name>
<dbReference type="Proteomes" id="UP000018208">
    <property type="component" value="Unassembled WGS sequence"/>
</dbReference>
<proteinExistence type="predicted"/>
<dbReference type="RefSeq" id="XP_067768454.1">
    <property type="nucleotide sequence ID" value="XM_067904972.1"/>
</dbReference>
<keyword evidence="2" id="KW-1185">Reference proteome</keyword>